<reference evidence="2" key="1">
    <citation type="submission" date="2016-11" db="EMBL/GenBank/DDBJ databases">
        <title>The genome sequence of Colletotrichum cuscutae.</title>
        <authorList>
            <person name="Baroncelli R."/>
        </authorList>
    </citation>
    <scope>NUCLEOTIDE SEQUENCE</scope>
    <source>
        <strain evidence="2">IMI 304802</strain>
    </source>
</reference>
<name>A0AAJ0DPQ7_9PEZI</name>
<feature type="region of interest" description="Disordered" evidence="1">
    <location>
        <begin position="214"/>
        <end position="237"/>
    </location>
</feature>
<gene>
    <name evidence="2" type="ORF">CCUS01_13056</name>
</gene>
<evidence type="ECO:0000313" key="3">
    <source>
        <dbReference type="Proteomes" id="UP001239213"/>
    </source>
</evidence>
<dbReference type="Proteomes" id="UP001239213">
    <property type="component" value="Unassembled WGS sequence"/>
</dbReference>
<evidence type="ECO:0000313" key="2">
    <source>
        <dbReference type="EMBL" id="KAK1497663.1"/>
    </source>
</evidence>
<dbReference type="AlphaFoldDB" id="A0AAJ0DPQ7"/>
<accession>A0AAJ0DPQ7</accession>
<organism evidence="2 3">
    <name type="scientific">Colletotrichum cuscutae</name>
    <dbReference type="NCBI Taxonomy" id="1209917"/>
    <lineage>
        <taxon>Eukaryota</taxon>
        <taxon>Fungi</taxon>
        <taxon>Dikarya</taxon>
        <taxon>Ascomycota</taxon>
        <taxon>Pezizomycotina</taxon>
        <taxon>Sordariomycetes</taxon>
        <taxon>Hypocreomycetidae</taxon>
        <taxon>Glomerellales</taxon>
        <taxon>Glomerellaceae</taxon>
        <taxon>Colletotrichum</taxon>
        <taxon>Colletotrichum acutatum species complex</taxon>
    </lineage>
</organism>
<feature type="region of interest" description="Disordered" evidence="1">
    <location>
        <begin position="1"/>
        <end position="33"/>
    </location>
</feature>
<dbReference type="EMBL" id="MPDP01000007">
    <property type="protein sequence ID" value="KAK1497663.1"/>
    <property type="molecule type" value="Genomic_DNA"/>
</dbReference>
<protein>
    <submittedName>
        <fullName evidence="2">Uncharacterized protein</fullName>
    </submittedName>
</protein>
<proteinExistence type="predicted"/>
<comment type="caution">
    <text evidence="2">The sequence shown here is derived from an EMBL/GenBank/DDBJ whole genome shotgun (WGS) entry which is preliminary data.</text>
</comment>
<sequence length="361" mass="39841">MARRGCRTTPRRLGPRKPVPIDGQRRGSVDPTGLTHLRRDEVCCGDLKPPPVPERAPDEVVIQHRGREVTDSQAWDREVLVQVSSLQQTNFHAVKLLPRHRDPSEWHISVRSSGKDGEDEETIIVDDSMQNKFNIRCNALVYDHEHEDLISMLNMPFHHLTILLASAGPVLSTLVPPGSQQGTYIVTLTPEGEGLHTRVSPIPNIHAVEDKLSPFSQATPPLTPHLTRRDATSWPSDTKPLCSDSPWITTAAFNSNPNGARNAFAAQCAALNGRRLGYREKIYSHWGDAVAYMCSYAGSGDVGNGRDGGNPCVVQEWVDAVEWAARACGGRNGDGYMECAYLTIPGWKKAYGYTHINTSFC</sequence>
<keyword evidence="3" id="KW-1185">Reference proteome</keyword>
<feature type="compositionally biased region" description="Basic residues" evidence="1">
    <location>
        <begin position="1"/>
        <end position="15"/>
    </location>
</feature>
<evidence type="ECO:0000256" key="1">
    <source>
        <dbReference type="SAM" id="MobiDB-lite"/>
    </source>
</evidence>